<dbReference type="Proteomes" id="UP000053232">
    <property type="component" value="Unassembled WGS sequence"/>
</dbReference>
<protein>
    <submittedName>
        <fullName evidence="2">Surp module family protein</fullName>
    </submittedName>
</protein>
<reference evidence="3" key="1">
    <citation type="journal article" date="2014" name="Cell">
        <title>The Architecture of a Scrambled Genome Reveals Massive Levels of Genomic Rearrangement during Development.</title>
        <authorList>
            <person name="Chen X."/>
            <person name="Bracht J.R."/>
            <person name="Goldman A.D."/>
            <person name="Dolzhenko E."/>
            <person name="Clay D.M."/>
            <person name="Swart E.C."/>
            <person name="Perlman D.H."/>
            <person name="Doak T.G."/>
            <person name="Stuart A."/>
            <person name="Amemiya C.T."/>
            <person name="Sebra R.P."/>
            <person name="Landweber L.F."/>
        </authorList>
    </citation>
    <scope>NUCLEOTIDE SEQUENCE [LARGE SCALE GENOMIC DNA]</scope>
    <source>
        <strain evidence="3">JRB310</strain>
    </source>
</reference>
<evidence type="ECO:0000313" key="3">
    <source>
        <dbReference type="Proteomes" id="UP000053232"/>
    </source>
</evidence>
<dbReference type="AlphaFoldDB" id="A0A073I010"/>
<evidence type="ECO:0000313" key="2">
    <source>
        <dbReference type="EMBL" id="KEJ82821.1"/>
    </source>
</evidence>
<proteinExistence type="predicted"/>
<feature type="compositionally biased region" description="Low complexity" evidence="1">
    <location>
        <begin position="45"/>
        <end position="70"/>
    </location>
</feature>
<keyword evidence="3" id="KW-1185">Reference proteome</keyword>
<comment type="caution">
    <text evidence="2">The sequence shown here is derived from an EMBL/GenBank/DDBJ whole genome shotgun (WGS) entry which is preliminary data.</text>
</comment>
<evidence type="ECO:0000256" key="1">
    <source>
        <dbReference type="SAM" id="MobiDB-lite"/>
    </source>
</evidence>
<gene>
    <name evidence="2" type="ORF">OXYTRIMIC_696</name>
</gene>
<name>A0A073I010_9SPIT</name>
<feature type="region of interest" description="Disordered" evidence="1">
    <location>
        <begin position="43"/>
        <end position="71"/>
    </location>
</feature>
<organism evidence="2 3">
    <name type="scientific">Oxytricha trifallax</name>
    <dbReference type="NCBI Taxonomy" id="1172189"/>
    <lineage>
        <taxon>Eukaryota</taxon>
        <taxon>Sar</taxon>
        <taxon>Alveolata</taxon>
        <taxon>Ciliophora</taxon>
        <taxon>Intramacronucleata</taxon>
        <taxon>Spirotrichea</taxon>
        <taxon>Stichotrichia</taxon>
        <taxon>Sporadotrichida</taxon>
        <taxon>Oxytrichidae</taxon>
        <taxon>Oxytrichinae</taxon>
        <taxon>Oxytricha</taxon>
    </lineage>
</organism>
<dbReference type="EMBL" id="ARYC01003678">
    <property type="protein sequence ID" value="KEJ82821.1"/>
    <property type="molecule type" value="Genomic_DNA"/>
</dbReference>
<accession>A0A073I010</accession>
<sequence length="303" mass="34849">MDPKWRKEKLRREDRSKLNTYADGDEITQNLRRFAQERRDVFPNAGQAQSQNTAQTTQASTVSAGASGQGDQQKIIWDGQTTGVTRTTANIAMLQHQQARNLTEAFEIRGQLDQKYMDKLNKANNPVPTVKNIQNAIISKEQMRQQQAGQIAKKPIEDDEDEALNYLQTQLRSEAEWLRLFPGKLNIKVRNTVTSDGIFSKIPFNACEINYHLNTDNLWQLIDPIKRRLNSYYWSPKQNLNQLLNNFAPISHIRLSGQKNLPMKDNLTLSFYNTPDGAILELCLKKLSKYSINNTQCKDWHKV</sequence>